<evidence type="ECO:0000313" key="1">
    <source>
        <dbReference type="EMBL" id="KAJ8887480.1"/>
    </source>
</evidence>
<dbReference type="PANTHER" id="PTHR10773:SF19">
    <property type="match status" value="1"/>
</dbReference>
<accession>A0ABQ9HT72</accession>
<dbReference type="Proteomes" id="UP001159363">
    <property type="component" value="Chromosome X"/>
</dbReference>
<proteinExistence type="predicted"/>
<dbReference type="PANTHER" id="PTHR10773">
    <property type="entry name" value="DNA-DIRECTED RNA POLYMERASES I, II, AND III SUBUNIT RPABC2"/>
    <property type="match status" value="1"/>
</dbReference>
<protein>
    <submittedName>
        <fullName evidence="1">Uncharacterized protein</fullName>
    </submittedName>
</protein>
<name>A0ABQ9HT72_9NEOP</name>
<dbReference type="EMBL" id="JARBHB010000004">
    <property type="protein sequence ID" value="KAJ8887480.1"/>
    <property type="molecule type" value="Genomic_DNA"/>
</dbReference>
<sequence>MLFEISPPYLALPYYECHYSRESTKHKYLGPELNKEKMYTLYLEFCKENHMDETHIAKHWVYFDVFDKHFQLPFKPPEVDTCDLCDSFQARLIDNTLGQTDKSILMAEYESHLFESQRRYNLKSEDTKMSKTTPTHKVLTGNLQKCLPTSLLTNCISFYKRKLWTLNYTLLIHLTKVFTA</sequence>
<reference evidence="1 2" key="1">
    <citation type="submission" date="2023-02" db="EMBL/GenBank/DDBJ databases">
        <title>LHISI_Scaffold_Assembly.</title>
        <authorList>
            <person name="Stuart O.P."/>
            <person name="Cleave R."/>
            <person name="Magrath M.J.L."/>
            <person name="Mikheyev A.S."/>
        </authorList>
    </citation>
    <scope>NUCLEOTIDE SEQUENCE [LARGE SCALE GENOMIC DNA]</scope>
    <source>
        <strain evidence="1">Daus_M_001</strain>
        <tissue evidence="1">Leg muscle</tissue>
    </source>
</reference>
<organism evidence="1 2">
    <name type="scientific">Dryococelus australis</name>
    <dbReference type="NCBI Taxonomy" id="614101"/>
    <lineage>
        <taxon>Eukaryota</taxon>
        <taxon>Metazoa</taxon>
        <taxon>Ecdysozoa</taxon>
        <taxon>Arthropoda</taxon>
        <taxon>Hexapoda</taxon>
        <taxon>Insecta</taxon>
        <taxon>Pterygota</taxon>
        <taxon>Neoptera</taxon>
        <taxon>Polyneoptera</taxon>
        <taxon>Phasmatodea</taxon>
        <taxon>Verophasmatodea</taxon>
        <taxon>Anareolatae</taxon>
        <taxon>Phasmatidae</taxon>
        <taxon>Eurycanthinae</taxon>
        <taxon>Dryococelus</taxon>
    </lineage>
</organism>
<gene>
    <name evidence="1" type="ORF">PR048_013695</name>
</gene>
<keyword evidence="2" id="KW-1185">Reference proteome</keyword>
<comment type="caution">
    <text evidence="1">The sequence shown here is derived from an EMBL/GenBank/DDBJ whole genome shotgun (WGS) entry which is preliminary data.</text>
</comment>
<evidence type="ECO:0000313" key="2">
    <source>
        <dbReference type="Proteomes" id="UP001159363"/>
    </source>
</evidence>